<evidence type="ECO:0000256" key="6">
    <source>
        <dbReference type="ARBA" id="ARBA00022747"/>
    </source>
</evidence>
<dbReference type="Pfam" id="PF02384">
    <property type="entry name" value="N6_Mtase"/>
    <property type="match status" value="1"/>
</dbReference>
<evidence type="ECO:0000259" key="9">
    <source>
        <dbReference type="Pfam" id="PF12161"/>
    </source>
</evidence>
<evidence type="ECO:0000256" key="4">
    <source>
        <dbReference type="ARBA" id="ARBA00022679"/>
    </source>
</evidence>
<dbReference type="GO" id="GO:0008170">
    <property type="term" value="F:N-methyltransferase activity"/>
    <property type="evidence" value="ECO:0007669"/>
    <property type="project" value="InterPro"/>
</dbReference>
<comment type="caution">
    <text evidence="10">The sequence shown here is derived from an EMBL/GenBank/DDBJ whole genome shotgun (WGS) entry which is preliminary data.</text>
</comment>
<evidence type="ECO:0000256" key="7">
    <source>
        <dbReference type="ARBA" id="ARBA00047942"/>
    </source>
</evidence>
<dbReference type="GO" id="GO:0032259">
    <property type="term" value="P:methylation"/>
    <property type="evidence" value="ECO:0007669"/>
    <property type="project" value="UniProtKB-KW"/>
</dbReference>
<dbReference type="PANTHER" id="PTHR42998:SF1">
    <property type="entry name" value="TYPE I RESTRICTION ENZYME HINDI METHYLASE SUBUNIT"/>
    <property type="match status" value="1"/>
</dbReference>
<dbReference type="InterPro" id="IPR038333">
    <property type="entry name" value="T1MK-like_N_sf"/>
</dbReference>
<accession>A0A560EDM2</accession>
<dbReference type="SUPFAM" id="SSF53335">
    <property type="entry name" value="S-adenosyl-L-methionine-dependent methyltransferases"/>
    <property type="match status" value="1"/>
</dbReference>
<evidence type="ECO:0000256" key="5">
    <source>
        <dbReference type="ARBA" id="ARBA00022691"/>
    </source>
</evidence>
<keyword evidence="5" id="KW-0949">S-adenosyl-L-methionine</keyword>
<dbReference type="GO" id="GO:0009307">
    <property type="term" value="P:DNA restriction-modification system"/>
    <property type="evidence" value="ECO:0007669"/>
    <property type="project" value="UniProtKB-KW"/>
</dbReference>
<sequence length="523" mass="59137">MTKAARSKKKPELADRRVEDTLWAAADKLRGNMDAAEYKHVALGLIFLKYISDRFQERRQQAMADPEEAVLVDERDLYVGDNVFWVPESARWDYLKANTTSTEPTIGALIDRAMIDLEAENPTLRGVLTKNYARPELDQTKLGEVIKLFSDLAFRDEHHGQDVLGRVYEYFLGQFAIAEGKRGGQFYTAGCVVKLLVEMLQPFRGRVFDPCCGSGGMFVQSERFVEAHNGKRNDVSIFGQESNPTTWRLAKMNLAIRGIEANLGPKWADSFHEDLHPGLKADFVLANPPFNDSDWGGERLRSGDRWQFGVPPAGNANFAWVQHFIYHLAPHGYAGFVLANGSLSSQSVEGEIRRAIVDADLVDCIVSLPGQLFFTTQIPVCLWFLTRDKSNGLVRDMKLRDRRRETLFIDARDLGTMQNRTLKVLTDTDVEKIAETYHAWRETGGRYSDQPGFAKSSTTDEIAAQHYVLTPGRYVGTAKVEEEEELFNQRIKRLSATLREQMAEGVRLDNQIRQALAKVGYGW</sequence>
<dbReference type="AlphaFoldDB" id="A0A560EDM2"/>
<dbReference type="InterPro" id="IPR003356">
    <property type="entry name" value="DNA_methylase_A-5"/>
</dbReference>
<evidence type="ECO:0000256" key="3">
    <source>
        <dbReference type="ARBA" id="ARBA00022603"/>
    </source>
</evidence>
<evidence type="ECO:0000256" key="2">
    <source>
        <dbReference type="ARBA" id="ARBA00011900"/>
    </source>
</evidence>
<dbReference type="PANTHER" id="PTHR42998">
    <property type="entry name" value="TYPE I RESTRICTION ENZYME HINDVIIP M PROTEIN-RELATED"/>
    <property type="match status" value="1"/>
</dbReference>
<keyword evidence="4" id="KW-0808">Transferase</keyword>
<dbReference type="InterPro" id="IPR002052">
    <property type="entry name" value="DNA_methylase_N6_adenine_CS"/>
</dbReference>
<name>A0A560EDM2_9BRAD</name>
<keyword evidence="6" id="KW-0680">Restriction system</keyword>
<dbReference type="RefSeq" id="WP_246670083.1">
    <property type="nucleotide sequence ID" value="NZ_VITK01000001.1"/>
</dbReference>
<comment type="similarity">
    <text evidence="1">Belongs to the N(4)/N(6)-methyltransferase family.</text>
</comment>
<dbReference type="Proteomes" id="UP000319949">
    <property type="component" value="Unassembled WGS sequence"/>
</dbReference>
<comment type="catalytic activity">
    <reaction evidence="7">
        <text>a 2'-deoxyadenosine in DNA + S-adenosyl-L-methionine = an N(6)-methyl-2'-deoxyadenosine in DNA + S-adenosyl-L-homocysteine + H(+)</text>
        <dbReference type="Rhea" id="RHEA:15197"/>
        <dbReference type="Rhea" id="RHEA-COMP:12418"/>
        <dbReference type="Rhea" id="RHEA-COMP:12419"/>
        <dbReference type="ChEBI" id="CHEBI:15378"/>
        <dbReference type="ChEBI" id="CHEBI:57856"/>
        <dbReference type="ChEBI" id="CHEBI:59789"/>
        <dbReference type="ChEBI" id="CHEBI:90615"/>
        <dbReference type="ChEBI" id="CHEBI:90616"/>
        <dbReference type="EC" id="2.1.1.72"/>
    </reaction>
</comment>
<dbReference type="GO" id="GO:0003677">
    <property type="term" value="F:DNA binding"/>
    <property type="evidence" value="ECO:0007669"/>
    <property type="project" value="InterPro"/>
</dbReference>
<dbReference type="PROSITE" id="PS00092">
    <property type="entry name" value="N6_MTASE"/>
    <property type="match status" value="1"/>
</dbReference>
<reference evidence="10 11" key="1">
    <citation type="submission" date="2019-06" db="EMBL/GenBank/DDBJ databases">
        <title>Genomic Encyclopedia of Type Strains, Phase IV (KMG-V): Genome sequencing to study the core and pangenomes of soil and plant-associated prokaryotes.</title>
        <authorList>
            <person name="Whitman W."/>
        </authorList>
    </citation>
    <scope>NUCLEOTIDE SEQUENCE [LARGE SCALE GENOMIC DNA]</scope>
    <source>
        <strain evidence="10 11">BR 510</strain>
    </source>
</reference>
<dbReference type="EMBL" id="VITK01000001">
    <property type="protein sequence ID" value="TWB07462.1"/>
    <property type="molecule type" value="Genomic_DNA"/>
</dbReference>
<dbReference type="Gene3D" id="1.20.1260.30">
    <property type="match status" value="1"/>
</dbReference>
<keyword evidence="11" id="KW-1185">Reference proteome</keyword>
<dbReference type="Gene3D" id="3.40.50.150">
    <property type="entry name" value="Vaccinia Virus protein VP39"/>
    <property type="match status" value="1"/>
</dbReference>
<dbReference type="Pfam" id="PF12161">
    <property type="entry name" value="HsdM_N"/>
    <property type="match status" value="1"/>
</dbReference>
<dbReference type="GO" id="GO:0009007">
    <property type="term" value="F:site-specific DNA-methyltransferase (adenine-specific) activity"/>
    <property type="evidence" value="ECO:0007669"/>
    <property type="project" value="UniProtKB-EC"/>
</dbReference>
<dbReference type="InterPro" id="IPR052916">
    <property type="entry name" value="Type-I_RE_MTase_Subunit"/>
</dbReference>
<organism evidence="10 11">
    <name type="scientific">Bradyrhizobium stylosanthis</name>
    <dbReference type="NCBI Taxonomy" id="1803665"/>
    <lineage>
        <taxon>Bacteria</taxon>
        <taxon>Pseudomonadati</taxon>
        <taxon>Pseudomonadota</taxon>
        <taxon>Alphaproteobacteria</taxon>
        <taxon>Hyphomicrobiales</taxon>
        <taxon>Nitrobacteraceae</taxon>
        <taxon>Bradyrhizobium</taxon>
    </lineage>
</organism>
<evidence type="ECO:0000259" key="8">
    <source>
        <dbReference type="Pfam" id="PF02384"/>
    </source>
</evidence>
<evidence type="ECO:0000313" key="10">
    <source>
        <dbReference type="EMBL" id="TWB07462.1"/>
    </source>
</evidence>
<dbReference type="InterPro" id="IPR022749">
    <property type="entry name" value="D12N6_MeTrfase_N"/>
</dbReference>
<gene>
    <name evidence="10" type="ORF">FBZ96_1011286</name>
</gene>
<evidence type="ECO:0000256" key="1">
    <source>
        <dbReference type="ARBA" id="ARBA00006594"/>
    </source>
</evidence>
<feature type="domain" description="N6 adenine-specific DNA methyltransferase N-terminal" evidence="9">
    <location>
        <begin position="19"/>
        <end position="149"/>
    </location>
</feature>
<feature type="domain" description="DNA methylase adenine-specific" evidence="8">
    <location>
        <begin position="161"/>
        <end position="482"/>
    </location>
</feature>
<evidence type="ECO:0000313" key="11">
    <source>
        <dbReference type="Proteomes" id="UP000319949"/>
    </source>
</evidence>
<proteinExistence type="inferred from homology"/>
<dbReference type="EC" id="2.1.1.72" evidence="2"/>
<protein>
    <recommendedName>
        <fullName evidence="2">site-specific DNA-methyltransferase (adenine-specific)</fullName>
        <ecNumber evidence="2">2.1.1.72</ecNumber>
    </recommendedName>
</protein>
<dbReference type="PRINTS" id="PR00507">
    <property type="entry name" value="N12N6MTFRASE"/>
</dbReference>
<keyword evidence="3" id="KW-0489">Methyltransferase</keyword>
<dbReference type="InterPro" id="IPR029063">
    <property type="entry name" value="SAM-dependent_MTases_sf"/>
</dbReference>